<evidence type="ECO:0000313" key="2">
    <source>
        <dbReference type="EMBL" id="EKM55375.1"/>
    </source>
</evidence>
<protein>
    <recommendedName>
        <fullName evidence="1">BTB domain-containing protein</fullName>
    </recommendedName>
</protein>
<sequence length="92" mass="10214">MERTGSPVFERHPSLYFPDGDIVLCAPKANGDVLAFRIDRVYLTRSSPVFRELLSSPPTGNMTEVFEGAPVLRLSDDATELANLLELLYNTV</sequence>
<dbReference type="PROSITE" id="PS50097">
    <property type="entry name" value="BTB"/>
    <property type="match status" value="1"/>
</dbReference>
<dbReference type="EMBL" id="JH930472">
    <property type="protein sequence ID" value="EKM55375.1"/>
    <property type="molecule type" value="Genomic_DNA"/>
</dbReference>
<dbReference type="KEGG" id="pco:PHACADRAFT_255959"/>
<reference evidence="2 3" key="1">
    <citation type="journal article" date="2012" name="BMC Genomics">
        <title>Comparative genomics of the white-rot fungi, Phanerochaete carnosa and P. chrysosporium, to elucidate the genetic basis of the distinct wood types they colonize.</title>
        <authorList>
            <person name="Suzuki H."/>
            <person name="MacDonald J."/>
            <person name="Syed K."/>
            <person name="Salamov A."/>
            <person name="Hori C."/>
            <person name="Aerts A."/>
            <person name="Henrissat B."/>
            <person name="Wiebenga A."/>
            <person name="vanKuyk P.A."/>
            <person name="Barry K."/>
            <person name="Lindquist E."/>
            <person name="LaButti K."/>
            <person name="Lapidus A."/>
            <person name="Lucas S."/>
            <person name="Coutinho P."/>
            <person name="Gong Y."/>
            <person name="Samejima M."/>
            <person name="Mahadevan R."/>
            <person name="Abou-Zaid M."/>
            <person name="de Vries R.P."/>
            <person name="Igarashi K."/>
            <person name="Yadav J.S."/>
            <person name="Grigoriev I.V."/>
            <person name="Master E.R."/>
        </authorList>
    </citation>
    <scope>NUCLEOTIDE SEQUENCE [LARGE SCALE GENOMIC DNA]</scope>
    <source>
        <strain evidence="2 3">HHB-10118-sp</strain>
    </source>
</reference>
<name>K5W893_PHACS</name>
<dbReference type="InParanoid" id="K5W893"/>
<dbReference type="InterPro" id="IPR000210">
    <property type="entry name" value="BTB/POZ_dom"/>
</dbReference>
<dbReference type="AlphaFoldDB" id="K5W893"/>
<gene>
    <name evidence="2" type="ORF">PHACADRAFT_255959</name>
</gene>
<dbReference type="RefSeq" id="XP_007395700.1">
    <property type="nucleotide sequence ID" value="XM_007395638.1"/>
</dbReference>
<dbReference type="Proteomes" id="UP000008370">
    <property type="component" value="Unassembled WGS sequence"/>
</dbReference>
<keyword evidence="3" id="KW-1185">Reference proteome</keyword>
<proteinExistence type="predicted"/>
<dbReference type="GeneID" id="18916439"/>
<organism evidence="2 3">
    <name type="scientific">Phanerochaete carnosa (strain HHB-10118-sp)</name>
    <name type="common">White-rot fungus</name>
    <name type="synonym">Peniophora carnosa</name>
    <dbReference type="NCBI Taxonomy" id="650164"/>
    <lineage>
        <taxon>Eukaryota</taxon>
        <taxon>Fungi</taxon>
        <taxon>Dikarya</taxon>
        <taxon>Basidiomycota</taxon>
        <taxon>Agaricomycotina</taxon>
        <taxon>Agaricomycetes</taxon>
        <taxon>Polyporales</taxon>
        <taxon>Phanerochaetaceae</taxon>
        <taxon>Phanerochaete</taxon>
    </lineage>
</organism>
<evidence type="ECO:0000259" key="1">
    <source>
        <dbReference type="PROSITE" id="PS50097"/>
    </source>
</evidence>
<dbReference type="HOGENOM" id="CLU_2414024_0_0_1"/>
<accession>K5W893</accession>
<feature type="domain" description="BTB" evidence="1">
    <location>
        <begin position="20"/>
        <end position="92"/>
    </location>
</feature>
<dbReference type="OrthoDB" id="3268787at2759"/>
<evidence type="ECO:0000313" key="3">
    <source>
        <dbReference type="Proteomes" id="UP000008370"/>
    </source>
</evidence>